<evidence type="ECO:0000256" key="2">
    <source>
        <dbReference type="ARBA" id="ARBA00022729"/>
    </source>
</evidence>
<keyword evidence="5 8" id="KW-0119">Carbohydrate metabolism</keyword>
<protein>
    <recommendedName>
        <fullName evidence="9">Endoglucanase</fullName>
        <ecNumber evidence="9">3.2.1.4</ecNumber>
    </recommendedName>
</protein>
<feature type="chain" id="PRO_5033098447" description="Endoglucanase" evidence="9">
    <location>
        <begin position="26"/>
        <end position="987"/>
    </location>
</feature>
<reference evidence="11 12" key="1">
    <citation type="submission" date="2020-11" db="EMBL/GenBank/DDBJ databases">
        <title>Draft genome sequencing of a Lachnospiraceae strain isolated from anoxic soil subjected to BSD treatment.</title>
        <authorList>
            <person name="Uek A."/>
            <person name="Tonouchi A."/>
        </authorList>
    </citation>
    <scope>NUCLEOTIDE SEQUENCE [LARGE SCALE GENOMIC DNA]</scope>
    <source>
        <strain evidence="11 12">TB5</strain>
    </source>
</reference>
<dbReference type="GO" id="GO:0030245">
    <property type="term" value="P:cellulose catabolic process"/>
    <property type="evidence" value="ECO:0007669"/>
    <property type="project" value="UniProtKB-KW"/>
</dbReference>
<evidence type="ECO:0000313" key="11">
    <source>
        <dbReference type="EMBL" id="BCN30513.1"/>
    </source>
</evidence>
<evidence type="ECO:0000256" key="9">
    <source>
        <dbReference type="RuleBase" id="RU361166"/>
    </source>
</evidence>
<dbReference type="GO" id="GO:0030248">
    <property type="term" value="F:cellulose binding"/>
    <property type="evidence" value="ECO:0007669"/>
    <property type="project" value="InterPro"/>
</dbReference>
<dbReference type="SUPFAM" id="SSF48208">
    <property type="entry name" value="Six-hairpin glycosidases"/>
    <property type="match status" value="1"/>
</dbReference>
<comment type="similarity">
    <text evidence="8 9">Belongs to the glycosyl hydrolase 9 (cellulase E) family.</text>
</comment>
<proteinExistence type="inferred from homology"/>
<dbReference type="FunFam" id="1.50.10.10:FF:000020">
    <property type="entry name" value="Endoglucanase"/>
    <property type="match status" value="1"/>
</dbReference>
<dbReference type="PROSITE" id="PS00698">
    <property type="entry name" value="GH9_3"/>
    <property type="match status" value="1"/>
</dbReference>
<gene>
    <name evidence="11" type="ORF">bsdtb5_18080</name>
</gene>
<feature type="domain" description="CBM3" evidence="10">
    <location>
        <begin position="483"/>
        <end position="644"/>
    </location>
</feature>
<evidence type="ECO:0000256" key="6">
    <source>
        <dbReference type="ARBA" id="ARBA00023295"/>
    </source>
</evidence>
<keyword evidence="2 9" id="KW-0732">Signal</keyword>
<dbReference type="RefSeq" id="WP_330611990.1">
    <property type="nucleotide sequence ID" value="NZ_AP024169.1"/>
</dbReference>
<keyword evidence="3 8" id="KW-0378">Hydrolase</keyword>
<dbReference type="SUPFAM" id="SSF49384">
    <property type="entry name" value="Carbohydrate-binding domain"/>
    <property type="match status" value="2"/>
</dbReference>
<dbReference type="Proteomes" id="UP000595897">
    <property type="component" value="Chromosome"/>
</dbReference>
<dbReference type="EMBL" id="AP024169">
    <property type="protein sequence ID" value="BCN30513.1"/>
    <property type="molecule type" value="Genomic_DNA"/>
</dbReference>
<keyword evidence="7 8" id="KW-0624">Polysaccharide degradation</keyword>
<evidence type="ECO:0000256" key="7">
    <source>
        <dbReference type="ARBA" id="ARBA00023326"/>
    </source>
</evidence>
<dbReference type="Gene3D" id="1.50.10.10">
    <property type="match status" value="1"/>
</dbReference>
<dbReference type="EC" id="3.2.1.4" evidence="9"/>
<name>A0A7R7ICA0_9FIRM</name>
<dbReference type="InterPro" id="IPR008928">
    <property type="entry name" value="6-hairpin_glycosidase_sf"/>
</dbReference>
<feature type="active site" evidence="8">
    <location>
        <position position="449"/>
    </location>
</feature>
<dbReference type="InterPro" id="IPR036966">
    <property type="entry name" value="CBM3_sf"/>
</dbReference>
<dbReference type="AlphaFoldDB" id="A0A7R7ICA0"/>
<dbReference type="Gene3D" id="2.60.40.710">
    <property type="entry name" value="Endoglucanase-like"/>
    <property type="match status" value="2"/>
</dbReference>
<evidence type="ECO:0000256" key="5">
    <source>
        <dbReference type="ARBA" id="ARBA00023277"/>
    </source>
</evidence>
<keyword evidence="6 8" id="KW-0326">Glycosidase</keyword>
<evidence type="ECO:0000256" key="4">
    <source>
        <dbReference type="ARBA" id="ARBA00023001"/>
    </source>
</evidence>
<dbReference type="SUPFAM" id="SSF81296">
    <property type="entry name" value="E set domains"/>
    <property type="match status" value="2"/>
</dbReference>
<feature type="signal peptide" evidence="9">
    <location>
        <begin position="1"/>
        <end position="25"/>
    </location>
</feature>
<organism evidence="11 12">
    <name type="scientific">Anaeromicropila herbilytica</name>
    <dbReference type="NCBI Taxonomy" id="2785025"/>
    <lineage>
        <taxon>Bacteria</taxon>
        <taxon>Bacillati</taxon>
        <taxon>Bacillota</taxon>
        <taxon>Clostridia</taxon>
        <taxon>Lachnospirales</taxon>
        <taxon>Lachnospiraceae</taxon>
        <taxon>Anaeromicropila</taxon>
    </lineage>
</organism>
<dbReference type="InterPro" id="IPR005102">
    <property type="entry name" value="Carbo-bd_X2"/>
</dbReference>
<dbReference type="Pfam" id="PF00942">
    <property type="entry name" value="CBM_3"/>
    <property type="match status" value="2"/>
</dbReference>
<evidence type="ECO:0000313" key="12">
    <source>
        <dbReference type="Proteomes" id="UP000595897"/>
    </source>
</evidence>
<dbReference type="PROSITE" id="PS51172">
    <property type="entry name" value="CBM3"/>
    <property type="match status" value="2"/>
</dbReference>
<dbReference type="InterPro" id="IPR014756">
    <property type="entry name" value="Ig_E-set"/>
</dbReference>
<dbReference type="Pfam" id="PF03442">
    <property type="entry name" value="CBM_X2"/>
    <property type="match status" value="2"/>
</dbReference>
<dbReference type="InterPro" id="IPR001701">
    <property type="entry name" value="Glyco_hydro_9"/>
</dbReference>
<dbReference type="InterPro" id="IPR033126">
    <property type="entry name" value="Glyco_hydro_9_Asp/Glu_AS"/>
</dbReference>
<comment type="catalytic activity">
    <reaction evidence="1 9">
        <text>Endohydrolysis of (1-&gt;4)-beta-D-glucosidic linkages in cellulose, lichenin and cereal beta-D-glucans.</text>
        <dbReference type="EC" id="3.2.1.4"/>
    </reaction>
</comment>
<dbReference type="GO" id="GO:0008810">
    <property type="term" value="F:cellulase activity"/>
    <property type="evidence" value="ECO:0007669"/>
    <property type="project" value="UniProtKB-EC"/>
</dbReference>
<dbReference type="SMART" id="SM01067">
    <property type="entry name" value="CBM_3"/>
    <property type="match status" value="2"/>
</dbReference>
<dbReference type="Pfam" id="PF00759">
    <property type="entry name" value="Glyco_hydro_9"/>
    <property type="match status" value="1"/>
</dbReference>
<feature type="domain" description="CBM3" evidence="10">
    <location>
        <begin position="836"/>
        <end position="987"/>
    </location>
</feature>
<dbReference type="InterPro" id="IPR001956">
    <property type="entry name" value="CBM3"/>
</dbReference>
<evidence type="ECO:0000256" key="3">
    <source>
        <dbReference type="ARBA" id="ARBA00022801"/>
    </source>
</evidence>
<dbReference type="InterPro" id="IPR012341">
    <property type="entry name" value="6hp_glycosidase-like_sf"/>
</dbReference>
<evidence type="ECO:0000256" key="1">
    <source>
        <dbReference type="ARBA" id="ARBA00000966"/>
    </source>
</evidence>
<evidence type="ECO:0000259" key="10">
    <source>
        <dbReference type="PROSITE" id="PS51172"/>
    </source>
</evidence>
<dbReference type="PANTHER" id="PTHR22298">
    <property type="entry name" value="ENDO-1,4-BETA-GLUCANASE"/>
    <property type="match status" value="1"/>
</dbReference>
<feature type="active site" evidence="8">
    <location>
        <position position="440"/>
    </location>
</feature>
<sequence>MKKIWSILLVVSMVVSLLPSKLVSAASGDATFNYGEALQKAIMFYEFQRSGDLPDNKRDNWRADSGLTDGSDVGLDLTGGWYDAGDHVKFNLPMAYTQTMLAWSVYEDRDALEESGQLSYMLDDIKWVSDYLMKCHPEPNVFYYQVGDGGLDHSWWGPAEVMQMKRPSYKVDLSNPGSAVVGEAAAALASASVIFKDTDPTYAATCLKHAKELFTFADTTKSDKGYTAADGYYNSWSGFYDELSWSGVWLYIATGDKAYLNKAEGYVANWGTEPQSTTISYKWAQNWDDVHNGACLLLAELTNKAIYKDAIEMHLDYWTTGYNGNRVNYTPKGLAWLSEWGSLRYATTTAFLAGVYSDWSGCTASKVDTYRNFAKQQINYALGSTGRSFEVGFGTNSPEHPHHRTAHSSWADSQTVPTNHRHTIYGALVGGPGKDDSYTDSIANYVNNEIACDYNAGFVGALTKMYKWYGGTPIANFTAIEEKTNDEFFVEAGVNATGPNFIEIKALLNNRSGWPAKVGDKLSFKYFIDISEAVKNGYTASDLTISTNYNSGATVSKLLPWDEANNIYYVNVDFTGTKIYPGGQSAYRKEIQFRIAGPISTSFWDNKNDFSFTDISNVSSGNVVKTTYIPVYDAGVKVYGNEPGTAEPSSTISKTTATFDKYASNQEDISLDIALNGNTFNGIKNGTVSLVKGTDYTVTGDVVTILKSYLEKQEVGTTRLTFDFSGGADPTLVVTITDTTPSASINPTTVTFDKNPEKLQDVSITVTPNGYTLDSVKNGTASLVLGTDYIVSDNTVILSKDYLAQQATGKLNLNFDFSGGNDSTLTITIIDSSVVVAGNLRVQMFNGNTASSTNGIAPKIKLYNTGTTDINLSDCKLRYYYTIDGEKDQSFWCDWSSTGSGNVTGTFVKMNTVKEGADNYLEIGFTTAAGTLAAGQSIEIQARFSKADWTNYTQTGDYSFDGTSTNYVDATKVTAYVLGSLVWGIEP</sequence>
<accession>A0A7R7ICA0</accession>
<keyword evidence="12" id="KW-1185">Reference proteome</keyword>
<dbReference type="KEGG" id="ahb:bsdtb5_18080"/>
<dbReference type="InterPro" id="IPR013783">
    <property type="entry name" value="Ig-like_fold"/>
</dbReference>
<evidence type="ECO:0000256" key="8">
    <source>
        <dbReference type="PROSITE-ProRule" id="PRU10060"/>
    </source>
</evidence>
<dbReference type="Gene3D" id="2.60.40.10">
    <property type="entry name" value="Immunoglobulins"/>
    <property type="match status" value="2"/>
</dbReference>
<dbReference type="InterPro" id="IPR008965">
    <property type="entry name" value="CBM2/CBM3_carb-bd_dom_sf"/>
</dbReference>
<keyword evidence="4 9" id="KW-0136">Cellulose degradation</keyword>